<dbReference type="GO" id="GO:0030426">
    <property type="term" value="C:growth cone"/>
    <property type="evidence" value="ECO:0007669"/>
    <property type="project" value="TreeGrafter"/>
</dbReference>
<dbReference type="Proteomes" id="UP000193380">
    <property type="component" value="Unassembled WGS sequence"/>
</dbReference>
<dbReference type="PANTHER" id="PTHR44927:SF1">
    <property type="entry name" value="FK506-BINDING PROTEIN 15"/>
    <property type="match status" value="1"/>
</dbReference>
<keyword evidence="1" id="KW-0175">Coiled coil</keyword>
<dbReference type="AlphaFoldDB" id="A0A060XD43"/>
<feature type="region of interest" description="Disordered" evidence="2">
    <location>
        <begin position="168"/>
        <end position="188"/>
    </location>
</feature>
<evidence type="ECO:0000313" key="4">
    <source>
        <dbReference type="EMBL" id="CDQ77147.1"/>
    </source>
</evidence>
<dbReference type="EMBL" id="FR905206">
    <property type="protein sequence ID" value="CDQ77147.1"/>
    <property type="molecule type" value="Genomic_DNA"/>
</dbReference>
<gene>
    <name evidence="4" type="ORF">GSONMT00017789001</name>
</gene>
<sequence length="371" mass="42836">MSFKKVKMRLNGVCDRCMEQRKDVLKTSNQQDQTSLLEAEQDKPHLTEYLAASSTLVSKLQLESSSLQRSVSDLQTQLSQVLQDRDSHCTQFSSLERLVEGLRKGEGRVQAQWHTEKLKHKEIQLTITNTEEELQDLRAGKGNLDKMLSERKRRWQCEHQRLSEEVEEARRSSQKETDHLRARRGEVDQGEQVVLDVDGQQGGYEKELHSHELAEITQQRDILARTLSELQEQYMAAQSRAETTRKQLEMLLVEQEKRHAQQPNQDAMAEQVSVPTFTSDYGIRCLVLGQKLKCPQKYRSRESRLLVKRVMNGVFHSLRGEFGLHQSYQGSDVLGVILSTIKSVTLELLTAHNPEEEEKVEEEEKWTRAVE</sequence>
<evidence type="ECO:0000256" key="2">
    <source>
        <dbReference type="SAM" id="MobiDB-lite"/>
    </source>
</evidence>
<proteinExistence type="predicted"/>
<accession>A0A060XD43</accession>
<protein>
    <recommendedName>
        <fullName evidence="3">FK506-binding protein 15-like domain-containing protein</fullName>
    </recommendedName>
</protein>
<feature type="domain" description="FK506-binding protein 15-like" evidence="3">
    <location>
        <begin position="16"/>
        <end position="182"/>
    </location>
</feature>
<reference evidence="4" key="2">
    <citation type="submission" date="2014-03" db="EMBL/GenBank/DDBJ databases">
        <authorList>
            <person name="Genoscope - CEA"/>
        </authorList>
    </citation>
    <scope>NUCLEOTIDE SEQUENCE</scope>
</reference>
<evidence type="ECO:0000313" key="5">
    <source>
        <dbReference type="Proteomes" id="UP000193380"/>
    </source>
</evidence>
<dbReference type="InterPro" id="IPR056598">
    <property type="entry name" value="FKBP-15_dom"/>
</dbReference>
<evidence type="ECO:0000256" key="1">
    <source>
        <dbReference type="SAM" id="Coils"/>
    </source>
</evidence>
<reference evidence="4" key="1">
    <citation type="journal article" date="2014" name="Nat. Commun.">
        <title>The rainbow trout genome provides novel insights into evolution after whole-genome duplication in vertebrates.</title>
        <authorList>
            <person name="Berthelot C."/>
            <person name="Brunet F."/>
            <person name="Chalopin D."/>
            <person name="Juanchich A."/>
            <person name="Bernard M."/>
            <person name="Noel B."/>
            <person name="Bento P."/>
            <person name="Da Silva C."/>
            <person name="Labadie K."/>
            <person name="Alberti A."/>
            <person name="Aury J.M."/>
            <person name="Louis A."/>
            <person name="Dehais P."/>
            <person name="Bardou P."/>
            <person name="Montfort J."/>
            <person name="Klopp C."/>
            <person name="Cabau C."/>
            <person name="Gaspin C."/>
            <person name="Thorgaard G.H."/>
            <person name="Boussaha M."/>
            <person name="Quillet E."/>
            <person name="Guyomard R."/>
            <person name="Galiana D."/>
            <person name="Bobe J."/>
            <person name="Volff J.N."/>
            <person name="Genet C."/>
            <person name="Wincker P."/>
            <person name="Jaillon O."/>
            <person name="Roest Crollius H."/>
            <person name="Guiguen Y."/>
        </authorList>
    </citation>
    <scope>NUCLEOTIDE SEQUENCE [LARGE SCALE GENOMIC DNA]</scope>
</reference>
<feature type="compositionally biased region" description="Basic and acidic residues" evidence="2">
    <location>
        <begin position="168"/>
        <end position="187"/>
    </location>
</feature>
<dbReference type="PaxDb" id="8022-A0A060XD43"/>
<name>A0A060XD43_ONCMY</name>
<dbReference type="PANTHER" id="PTHR44927">
    <property type="entry name" value="FK506-BINDING PROTEIN 15"/>
    <property type="match status" value="1"/>
</dbReference>
<feature type="coiled-coil region" evidence="1">
    <location>
        <begin position="213"/>
        <end position="258"/>
    </location>
</feature>
<dbReference type="Pfam" id="PF23649">
    <property type="entry name" value="FKBP15"/>
    <property type="match status" value="1"/>
</dbReference>
<evidence type="ECO:0000259" key="3">
    <source>
        <dbReference type="Pfam" id="PF23649"/>
    </source>
</evidence>
<organism evidence="4 5">
    <name type="scientific">Oncorhynchus mykiss</name>
    <name type="common">Rainbow trout</name>
    <name type="synonym">Salmo gairdneri</name>
    <dbReference type="NCBI Taxonomy" id="8022"/>
    <lineage>
        <taxon>Eukaryota</taxon>
        <taxon>Metazoa</taxon>
        <taxon>Chordata</taxon>
        <taxon>Craniata</taxon>
        <taxon>Vertebrata</taxon>
        <taxon>Euteleostomi</taxon>
        <taxon>Actinopterygii</taxon>
        <taxon>Neopterygii</taxon>
        <taxon>Teleostei</taxon>
        <taxon>Protacanthopterygii</taxon>
        <taxon>Salmoniformes</taxon>
        <taxon>Salmonidae</taxon>
        <taxon>Salmoninae</taxon>
        <taxon>Oncorhynchus</taxon>
    </lineage>
</organism>
<dbReference type="STRING" id="8022.A0A060XD43"/>